<dbReference type="EMBL" id="CVRI01000011">
    <property type="protein sequence ID" value="CRK89244.1"/>
    <property type="molecule type" value="Genomic_DNA"/>
</dbReference>
<evidence type="ECO:0000313" key="1">
    <source>
        <dbReference type="EMBL" id="CRK89244.1"/>
    </source>
</evidence>
<gene>
    <name evidence="1" type="ORF">CLUMA_CG003003</name>
</gene>
<dbReference type="AlphaFoldDB" id="A0A1J1HPC5"/>
<keyword evidence="2" id="KW-1185">Reference proteome</keyword>
<dbReference type="Proteomes" id="UP000183832">
    <property type="component" value="Unassembled WGS sequence"/>
</dbReference>
<sequence>MKKCFPQSNSSLWQYMSLSVMTSNSRNHECDPGETCCIRSYGQKTFQCSLQIASNMKLLLVRMTQIAEVEKNVALKLIIELKAFMLKVYSNELENKTSKLLRNMNLNTDYPLGIYTCKYSLQKRLLANIYLRSLLLIYEGFIKYTESTQTKPSIIQNIEKGF</sequence>
<evidence type="ECO:0000313" key="2">
    <source>
        <dbReference type="Proteomes" id="UP000183832"/>
    </source>
</evidence>
<organism evidence="1 2">
    <name type="scientific">Clunio marinus</name>
    <dbReference type="NCBI Taxonomy" id="568069"/>
    <lineage>
        <taxon>Eukaryota</taxon>
        <taxon>Metazoa</taxon>
        <taxon>Ecdysozoa</taxon>
        <taxon>Arthropoda</taxon>
        <taxon>Hexapoda</taxon>
        <taxon>Insecta</taxon>
        <taxon>Pterygota</taxon>
        <taxon>Neoptera</taxon>
        <taxon>Endopterygota</taxon>
        <taxon>Diptera</taxon>
        <taxon>Nematocera</taxon>
        <taxon>Chironomoidea</taxon>
        <taxon>Chironomidae</taxon>
        <taxon>Clunio</taxon>
    </lineage>
</organism>
<reference evidence="1 2" key="1">
    <citation type="submission" date="2015-04" db="EMBL/GenBank/DDBJ databases">
        <authorList>
            <person name="Syromyatnikov M.Y."/>
            <person name="Popov V.N."/>
        </authorList>
    </citation>
    <scope>NUCLEOTIDE SEQUENCE [LARGE SCALE GENOMIC DNA]</scope>
</reference>
<accession>A0A1J1HPC5</accession>
<protein>
    <submittedName>
        <fullName evidence="1">CLUMA_CG003003, isoform A</fullName>
    </submittedName>
</protein>
<proteinExistence type="predicted"/>
<name>A0A1J1HPC5_9DIPT</name>